<dbReference type="Proteomes" id="UP000188551">
    <property type="component" value="Unassembled WGS sequence"/>
</dbReference>
<dbReference type="SUPFAM" id="SSF82607">
    <property type="entry name" value="YbaB-like"/>
    <property type="match status" value="1"/>
</dbReference>
<keyword evidence="1" id="KW-0175">Coiled coil</keyword>
<evidence type="ECO:0000256" key="2">
    <source>
        <dbReference type="SAM" id="MobiDB-lite"/>
    </source>
</evidence>
<sequence>MTTAGDDSARLEARNAAMKDQVDTLLEQFERQTAQLRDAQEAASQTSATVVSQDGLVRATIDATGTLAKLEIQPNAFERTNPAQLANTVLTLVRQGSLQVKQQVADLMAPITEGLPDLSDLIEGAPSLQGLMPSIPDFLAEEEEPAAPAKSDDDFEDPLLRKDDAPLPPPAPAAPPAPPAPKPIPKRVRQTQDDDEEEPPSSWLTRGV</sequence>
<proteinExistence type="predicted"/>
<comment type="caution">
    <text evidence="3">The sequence shown here is derived from an EMBL/GenBank/DDBJ whole genome shotgun (WGS) entry which is preliminary data.</text>
</comment>
<evidence type="ECO:0000313" key="3">
    <source>
        <dbReference type="EMBL" id="OOC05378.1"/>
    </source>
</evidence>
<organism evidence="3 4">
    <name type="scientific">Amycolatopsis azurea DSM 43854</name>
    <dbReference type="NCBI Taxonomy" id="1238180"/>
    <lineage>
        <taxon>Bacteria</taxon>
        <taxon>Bacillati</taxon>
        <taxon>Actinomycetota</taxon>
        <taxon>Actinomycetes</taxon>
        <taxon>Pseudonocardiales</taxon>
        <taxon>Pseudonocardiaceae</taxon>
        <taxon>Amycolatopsis</taxon>
    </lineage>
</organism>
<name>A0ABX3JG21_9PSEU</name>
<accession>A0ABX3JG21</accession>
<evidence type="ECO:0000256" key="1">
    <source>
        <dbReference type="SAM" id="Coils"/>
    </source>
</evidence>
<reference evidence="3 4" key="1">
    <citation type="submission" date="2017-02" db="EMBL/GenBank/DDBJ databases">
        <title>Amycolatopsis azurea DSM 43854 draft genome.</title>
        <authorList>
            <person name="Mayilraj S."/>
        </authorList>
    </citation>
    <scope>NUCLEOTIDE SEQUENCE [LARGE SCALE GENOMIC DNA]</scope>
    <source>
        <strain evidence="3 4">DSM 43854</strain>
    </source>
</reference>
<feature type="region of interest" description="Disordered" evidence="2">
    <location>
        <begin position="142"/>
        <end position="208"/>
    </location>
</feature>
<keyword evidence="4" id="KW-1185">Reference proteome</keyword>
<gene>
    <name evidence="3" type="ORF">B0293_18240</name>
</gene>
<dbReference type="EMBL" id="MUXN01000013">
    <property type="protein sequence ID" value="OOC05378.1"/>
    <property type="molecule type" value="Genomic_DNA"/>
</dbReference>
<dbReference type="InterPro" id="IPR004401">
    <property type="entry name" value="YbaB/EbfC"/>
</dbReference>
<feature type="compositionally biased region" description="Pro residues" evidence="2">
    <location>
        <begin position="166"/>
        <end position="183"/>
    </location>
</feature>
<evidence type="ECO:0000313" key="4">
    <source>
        <dbReference type="Proteomes" id="UP000188551"/>
    </source>
</evidence>
<feature type="coiled-coil region" evidence="1">
    <location>
        <begin position="8"/>
        <end position="46"/>
    </location>
</feature>
<dbReference type="Gene3D" id="3.30.1310.10">
    <property type="entry name" value="Nucleoid-associated protein YbaB-like domain"/>
    <property type="match status" value="1"/>
</dbReference>
<dbReference type="InterPro" id="IPR036894">
    <property type="entry name" value="YbaB-like_sf"/>
</dbReference>
<dbReference type="Pfam" id="PF02575">
    <property type="entry name" value="YbaB_DNA_bd"/>
    <property type="match status" value="1"/>
</dbReference>
<protein>
    <submittedName>
        <fullName evidence="3">Uncharacterized protein</fullName>
    </submittedName>
</protein>